<dbReference type="AlphaFoldDB" id="A0A4S8I8N7"/>
<protein>
    <submittedName>
        <fullName evidence="1">Uncharacterized protein</fullName>
    </submittedName>
</protein>
<name>A0A4S8I8N7_MUSBA</name>
<keyword evidence="2" id="KW-1185">Reference proteome</keyword>
<reference evidence="1 2" key="1">
    <citation type="journal article" date="2019" name="Nat. Plants">
        <title>Genome sequencing of Musa balbisiana reveals subgenome evolution and function divergence in polyploid bananas.</title>
        <authorList>
            <person name="Yao X."/>
        </authorList>
    </citation>
    <scope>NUCLEOTIDE SEQUENCE [LARGE SCALE GENOMIC DNA]</scope>
    <source>
        <strain evidence="2">cv. DH-PKW</strain>
        <tissue evidence="1">Leaves</tissue>
    </source>
</reference>
<evidence type="ECO:0000313" key="1">
    <source>
        <dbReference type="EMBL" id="THU44340.1"/>
    </source>
</evidence>
<dbReference type="EMBL" id="PYDT01000011">
    <property type="protein sequence ID" value="THU44340.1"/>
    <property type="molecule type" value="Genomic_DNA"/>
</dbReference>
<proteinExistence type="predicted"/>
<accession>A0A4S8I8N7</accession>
<sequence length="72" mass="7819">MYALQLAMGNNFPMTIDTADLVHHAHAKSARELLSHVESEPIQGGALSPSSISESSGRCRMASFRAYWATVI</sequence>
<evidence type="ECO:0000313" key="2">
    <source>
        <dbReference type="Proteomes" id="UP000317650"/>
    </source>
</evidence>
<comment type="caution">
    <text evidence="1">The sequence shown here is derived from an EMBL/GenBank/DDBJ whole genome shotgun (WGS) entry which is preliminary data.</text>
</comment>
<dbReference type="Proteomes" id="UP000317650">
    <property type="component" value="Chromosome 2"/>
</dbReference>
<gene>
    <name evidence="1" type="ORF">C4D60_Mb02t06380</name>
</gene>
<organism evidence="1 2">
    <name type="scientific">Musa balbisiana</name>
    <name type="common">Banana</name>
    <dbReference type="NCBI Taxonomy" id="52838"/>
    <lineage>
        <taxon>Eukaryota</taxon>
        <taxon>Viridiplantae</taxon>
        <taxon>Streptophyta</taxon>
        <taxon>Embryophyta</taxon>
        <taxon>Tracheophyta</taxon>
        <taxon>Spermatophyta</taxon>
        <taxon>Magnoliopsida</taxon>
        <taxon>Liliopsida</taxon>
        <taxon>Zingiberales</taxon>
        <taxon>Musaceae</taxon>
        <taxon>Musa</taxon>
    </lineage>
</organism>